<dbReference type="OrthoDB" id="8655664at2759"/>
<feature type="compositionally biased region" description="Gly residues" evidence="2">
    <location>
        <begin position="35"/>
        <end position="49"/>
    </location>
</feature>
<evidence type="ECO:0000313" key="5">
    <source>
        <dbReference type="Ensembl" id="ENSCAFP00030009302.1"/>
    </source>
</evidence>
<reference evidence="5" key="1">
    <citation type="submission" date="2019-03" db="EMBL/GenBank/DDBJ databases">
        <authorList>
            <person name="Warren W.C."/>
            <person name="Johnson G.S."/>
        </authorList>
    </citation>
    <scope>NUCLEOTIDE SEQUENCE [LARGE SCALE GENOMIC DNA]</scope>
    <source>
        <strain evidence="5">Basenji</strain>
    </source>
</reference>
<feature type="domain" description="Ig-like" evidence="4">
    <location>
        <begin position="346"/>
        <end position="439"/>
    </location>
</feature>
<sequence>AAPIKLPPAPDSPVSACGRPRPRGSPPRGPPRSGWGRGRGGPGRGGRAGSGADWSRLAPPRRLRRPADLSSRSCGARGGRQVSPRGGGGGGGAPARPPQPGRPAAPRLRLVLGGGRRARGDRWRGEGARGRRPGGRSPGGRGTRRGPACAHACGARRGRAPVGPGRRGVLGPPGGRLRAGGLRPRGCAPGALAAAGSARVCGCTVCICSRRAQPRRTSRARPRPPADLEARPLLSAACGVGRSRHGAAPRPGCPPALAAAPASPSELRYPPPFTPWPGAAGAKPPCLRAPGPGAPGSPHPPKVRPVPSERTQVLLRPLARCPGPGSAPPPLSQNPCCVPGWGELAPQIDGQTWAERALRENEQHAFTCRVAGGSGTPRLAWYLDGQLQEAGTSRLLSVGGEAFSGGTSTFTVTAQRAQHELNCSLQDPGSGRSANASVILNVQFKPEIAQVGAKYQDSQGPGLLVVLFALVRANPPANVTWIDQDGPVTVNTSDFLVLDAQNYPWLTNHTVQLQLRSLAHNLSVVATNDVGVTSASLPAPGLLATRVEVPLLGIIMAGGLALGALVGFSTLVACLVCRKEKKTKGPSRRPSLISSDSNNLKLNNVRLPRENMSLPSNLQLNDLTPDSRAGKPADRQMAQNNSRPELLDPEPGGLLTSRGFIRLPMLGYIYRVSSVSSDEIWL</sequence>
<keyword evidence="3" id="KW-1133">Transmembrane helix</keyword>
<dbReference type="PROSITE" id="PS50835">
    <property type="entry name" value="IG_LIKE"/>
    <property type="match status" value="1"/>
</dbReference>
<dbReference type="PANTHER" id="PTHR47224">
    <property type="entry name" value="TRANSMEMBRANE PROTEIN 25"/>
    <property type="match status" value="1"/>
</dbReference>
<feature type="compositionally biased region" description="Low complexity" evidence="2">
    <location>
        <begin position="68"/>
        <end position="84"/>
    </location>
</feature>
<feature type="compositionally biased region" description="Gly residues" evidence="2">
    <location>
        <begin position="165"/>
        <end position="174"/>
    </location>
</feature>
<dbReference type="AlphaFoldDB" id="A0A8C0MFN0"/>
<dbReference type="InterPro" id="IPR013783">
    <property type="entry name" value="Ig-like_fold"/>
</dbReference>
<reference evidence="5" key="2">
    <citation type="submission" date="2025-08" db="UniProtKB">
        <authorList>
            <consortium name="Ensembl"/>
        </authorList>
    </citation>
    <scope>IDENTIFICATION</scope>
</reference>
<organism evidence="5 6">
    <name type="scientific">Canis lupus familiaris</name>
    <name type="common">Dog</name>
    <name type="synonym">Canis familiaris</name>
    <dbReference type="NCBI Taxonomy" id="9615"/>
    <lineage>
        <taxon>Eukaryota</taxon>
        <taxon>Metazoa</taxon>
        <taxon>Chordata</taxon>
        <taxon>Craniata</taxon>
        <taxon>Vertebrata</taxon>
        <taxon>Euteleostomi</taxon>
        <taxon>Mammalia</taxon>
        <taxon>Eutheria</taxon>
        <taxon>Laurasiatheria</taxon>
        <taxon>Carnivora</taxon>
        <taxon>Caniformia</taxon>
        <taxon>Canidae</taxon>
        <taxon>Canis</taxon>
    </lineage>
</organism>
<keyword evidence="3" id="KW-0812">Transmembrane</keyword>
<evidence type="ECO:0000256" key="1">
    <source>
        <dbReference type="ARBA" id="ARBA00023157"/>
    </source>
</evidence>
<dbReference type="SUPFAM" id="SSF48726">
    <property type="entry name" value="Immunoglobulin"/>
    <property type="match status" value="1"/>
</dbReference>
<keyword evidence="1" id="KW-1015">Disulfide bond</keyword>
<dbReference type="Pfam" id="PF08205">
    <property type="entry name" value="C2-set_2"/>
    <property type="match status" value="1"/>
</dbReference>
<evidence type="ECO:0000313" key="6">
    <source>
        <dbReference type="Proteomes" id="UP000694429"/>
    </source>
</evidence>
<feature type="compositionally biased region" description="Polar residues" evidence="2">
    <location>
        <begin position="614"/>
        <end position="624"/>
    </location>
</feature>
<dbReference type="PANTHER" id="PTHR47224:SF1">
    <property type="entry name" value="TRANSMEMBRANE PROTEIN 25"/>
    <property type="match status" value="1"/>
</dbReference>
<feature type="compositionally biased region" description="Basic and acidic residues" evidence="2">
    <location>
        <begin position="118"/>
        <end position="129"/>
    </location>
</feature>
<name>A0A8C0MFN0_CANLF</name>
<dbReference type="Ensembl" id="ENSCAFT00030010635.1">
    <property type="protein sequence ID" value="ENSCAFP00030009302.1"/>
    <property type="gene ID" value="ENSCAFG00030005768.1"/>
</dbReference>
<evidence type="ECO:0000256" key="2">
    <source>
        <dbReference type="SAM" id="MobiDB-lite"/>
    </source>
</evidence>
<dbReference type="Gene3D" id="2.60.40.10">
    <property type="entry name" value="Immunoglobulins"/>
    <property type="match status" value="1"/>
</dbReference>
<dbReference type="Proteomes" id="UP000694429">
    <property type="component" value="Chromosome 5"/>
</dbReference>
<keyword evidence="3" id="KW-0472">Membrane</keyword>
<feature type="compositionally biased region" description="Pro residues" evidence="2">
    <location>
        <begin position="1"/>
        <end position="11"/>
    </location>
</feature>
<gene>
    <name evidence="5" type="primary">TMEM25</name>
</gene>
<feature type="region of interest" description="Disordered" evidence="2">
    <location>
        <begin position="614"/>
        <end position="651"/>
    </location>
</feature>
<proteinExistence type="predicted"/>
<accession>A0A8C0MFN0</accession>
<dbReference type="InterPro" id="IPR007110">
    <property type="entry name" value="Ig-like_dom"/>
</dbReference>
<dbReference type="InterPro" id="IPR013162">
    <property type="entry name" value="CD80_C2-set"/>
</dbReference>
<dbReference type="InterPro" id="IPR036179">
    <property type="entry name" value="Ig-like_dom_sf"/>
</dbReference>
<protein>
    <submittedName>
        <fullName evidence="5">Transmembrane protein 25</fullName>
    </submittedName>
</protein>
<evidence type="ECO:0000256" key="3">
    <source>
        <dbReference type="SAM" id="Phobius"/>
    </source>
</evidence>
<feature type="transmembrane region" description="Helical" evidence="3">
    <location>
        <begin position="551"/>
        <end position="577"/>
    </location>
</feature>
<dbReference type="InterPro" id="IPR042864">
    <property type="entry name" value="TMEM25"/>
</dbReference>
<feature type="region of interest" description="Disordered" evidence="2">
    <location>
        <begin position="1"/>
        <end position="174"/>
    </location>
</feature>
<evidence type="ECO:0000259" key="4">
    <source>
        <dbReference type="PROSITE" id="PS50835"/>
    </source>
</evidence>